<feature type="compositionally biased region" description="Basic residues" evidence="1">
    <location>
        <begin position="56"/>
        <end position="70"/>
    </location>
</feature>
<evidence type="ECO:0000313" key="3">
    <source>
        <dbReference type="EMBL" id="KAA1114564.1"/>
    </source>
</evidence>
<dbReference type="EMBL" id="VSWC01000014">
    <property type="protein sequence ID" value="KAA1114564.1"/>
    <property type="molecule type" value="Genomic_DNA"/>
</dbReference>
<sequence>MITVVVFFSGSGIGTSTQMQHNNQASSSARERHPNSQIPLPQSNYAKHESGATRDSRRRKLKKQKVRPEKRKAGNLEYTNERNIAAHVSRGNKDRPIHKFKNSFVCYSNNARTKAVAVVKFYPFEGMDPERKAHYEQLSTNLIAHTRFQNAKKSNENTLGGTMYSLGWRKGFEEKSHLGITGIASKVAKDQEGWIKLFTETPWINDFLAQRFQDISLGMYREVKEQYDQQKAPSLTPFYMADPESFCGHLSFTFDNFYNKAHKDEDASPFRFAMWIPINKQTGKLVEENLQVEGGEFVFPEDGCAIDFSGFNGVVECVWKASEHPHHTLPSSTAIGSSDDRLGLSCLLPDSAERAIERMMAVEDGEKLDWTIQDLGHLHNDSLKYDSKGKPFETNDGVDLQASPPSACVLDEDSSTEPDKSLSSQLKVATPTQLHRST</sequence>
<feature type="compositionally biased region" description="Basic and acidic residues" evidence="1">
    <location>
        <begin position="46"/>
        <end position="55"/>
    </location>
</feature>
<dbReference type="Proteomes" id="UP000324748">
    <property type="component" value="Unassembled WGS sequence"/>
</dbReference>
<gene>
    <name evidence="3" type="ORF">PGT21_013832</name>
</gene>
<feature type="region of interest" description="Disordered" evidence="1">
    <location>
        <begin position="389"/>
        <end position="438"/>
    </location>
</feature>
<accession>A0A5B0QNT6</accession>
<feature type="region of interest" description="Disordered" evidence="1">
    <location>
        <begin position="13"/>
        <end position="78"/>
    </location>
</feature>
<dbReference type="Pfam" id="PF20515">
    <property type="entry name" value="2OG-FeII_Oxy_6"/>
    <property type="match status" value="1"/>
</dbReference>
<organism evidence="3 4">
    <name type="scientific">Puccinia graminis f. sp. tritici</name>
    <dbReference type="NCBI Taxonomy" id="56615"/>
    <lineage>
        <taxon>Eukaryota</taxon>
        <taxon>Fungi</taxon>
        <taxon>Dikarya</taxon>
        <taxon>Basidiomycota</taxon>
        <taxon>Pucciniomycotina</taxon>
        <taxon>Pucciniomycetes</taxon>
        <taxon>Pucciniales</taxon>
        <taxon>Pucciniaceae</taxon>
        <taxon>Puccinia</taxon>
    </lineage>
</organism>
<dbReference type="OrthoDB" id="2503998at2759"/>
<protein>
    <recommendedName>
        <fullName evidence="2">Tet-like 2OG-Fe(II) oxygenase domain-containing protein</fullName>
    </recommendedName>
</protein>
<comment type="caution">
    <text evidence="3">The sequence shown here is derived from an EMBL/GenBank/DDBJ whole genome shotgun (WGS) entry which is preliminary data.</text>
</comment>
<keyword evidence="4" id="KW-1185">Reference proteome</keyword>
<feature type="compositionally biased region" description="Polar residues" evidence="1">
    <location>
        <begin position="421"/>
        <end position="438"/>
    </location>
</feature>
<evidence type="ECO:0000259" key="2">
    <source>
        <dbReference type="Pfam" id="PF20515"/>
    </source>
</evidence>
<evidence type="ECO:0000256" key="1">
    <source>
        <dbReference type="SAM" id="MobiDB-lite"/>
    </source>
</evidence>
<evidence type="ECO:0000313" key="4">
    <source>
        <dbReference type="Proteomes" id="UP000324748"/>
    </source>
</evidence>
<feature type="domain" description="Tet-like 2OG-Fe(II) oxygenase" evidence="2">
    <location>
        <begin position="129"/>
        <end position="331"/>
    </location>
</feature>
<name>A0A5B0QNT6_PUCGR</name>
<dbReference type="AlphaFoldDB" id="A0A5B0QNT6"/>
<feature type="compositionally biased region" description="Polar residues" evidence="1">
    <location>
        <begin position="14"/>
        <end position="28"/>
    </location>
</feature>
<feature type="compositionally biased region" description="Polar residues" evidence="1">
    <location>
        <begin position="35"/>
        <end position="45"/>
    </location>
</feature>
<proteinExistence type="predicted"/>
<reference evidence="3 4" key="1">
    <citation type="submission" date="2019-05" db="EMBL/GenBank/DDBJ databases">
        <title>Emergence of the Ug99 lineage of the wheat stem rust pathogen through somatic hybridization.</title>
        <authorList>
            <person name="Li F."/>
            <person name="Upadhyaya N.M."/>
            <person name="Sperschneider J."/>
            <person name="Matny O."/>
            <person name="Nguyen-Phuc H."/>
            <person name="Mago R."/>
            <person name="Raley C."/>
            <person name="Miller M.E."/>
            <person name="Silverstein K.A.T."/>
            <person name="Henningsen E."/>
            <person name="Hirsch C.D."/>
            <person name="Visser B."/>
            <person name="Pretorius Z.A."/>
            <person name="Steffenson B.J."/>
            <person name="Schwessinger B."/>
            <person name="Dodds P.N."/>
            <person name="Figueroa M."/>
        </authorList>
    </citation>
    <scope>NUCLEOTIDE SEQUENCE [LARGE SCALE GENOMIC DNA]</scope>
    <source>
        <strain evidence="3">21-0</strain>
    </source>
</reference>
<dbReference type="InterPro" id="IPR046798">
    <property type="entry name" value="2OG-FeII_Oxy_6"/>
</dbReference>